<feature type="domain" description="Flagellar hook-length control protein-like C-terminal" evidence="2">
    <location>
        <begin position="277"/>
        <end position="359"/>
    </location>
</feature>
<keyword evidence="3" id="KW-0969">Cilium</keyword>
<evidence type="ECO:0000259" key="2">
    <source>
        <dbReference type="Pfam" id="PF02120"/>
    </source>
</evidence>
<dbReference type="AlphaFoldDB" id="A0A7Y1ABV5"/>
<dbReference type="EMBL" id="JAAQWG010000067">
    <property type="protein sequence ID" value="NMY12747.1"/>
    <property type="molecule type" value="Genomic_DNA"/>
</dbReference>
<protein>
    <submittedName>
        <fullName evidence="3">Flagellar hook-length control protein FliK</fullName>
    </submittedName>
</protein>
<gene>
    <name evidence="3" type="ORF">HBO38_30720</name>
</gene>
<dbReference type="InterPro" id="IPR021136">
    <property type="entry name" value="Flagellar_hook_control-like_C"/>
</dbReference>
<evidence type="ECO:0000256" key="1">
    <source>
        <dbReference type="SAM" id="MobiDB-lite"/>
    </source>
</evidence>
<feature type="region of interest" description="Disordered" evidence="1">
    <location>
        <begin position="350"/>
        <end position="382"/>
    </location>
</feature>
<comment type="caution">
    <text evidence="3">The sequence shown here is derived from an EMBL/GenBank/DDBJ whole genome shotgun (WGS) entry which is preliminary data.</text>
</comment>
<keyword evidence="3" id="KW-0282">Flagellum</keyword>
<name>A0A7Y1ABV5_PSEVE</name>
<dbReference type="Pfam" id="PF02120">
    <property type="entry name" value="Flg_hook"/>
    <property type="match status" value="1"/>
</dbReference>
<dbReference type="CDD" id="cd17470">
    <property type="entry name" value="T3SS_Flik_C"/>
    <property type="match status" value="1"/>
</dbReference>
<dbReference type="PANTHER" id="PTHR37533:SF2">
    <property type="entry name" value="FLAGELLAR HOOK-LENGTH CONTROL PROTEIN"/>
    <property type="match status" value="1"/>
</dbReference>
<dbReference type="InterPro" id="IPR052563">
    <property type="entry name" value="FliK"/>
</dbReference>
<proteinExistence type="predicted"/>
<dbReference type="Gene3D" id="3.30.750.140">
    <property type="match status" value="1"/>
</dbReference>
<sequence length="401" mass="40691">MDILASLAPSTAAPASASLPAEATVAPSESFAAVLSQVDVPVADPLPVVQSAPAPTLAPALAAADNTAPVMPEPAAAALPTPVVAAPVPQAEPEPVAVDEVPNAWPDQPVTAVEEPESTTKGDSSLDDIRQRMALIESAGQLDTAAMIVAPPTPVSVPLPVVVSAESAEPAPLISSRAPAQATSLPAADDEADTPQPIDLPDAMPTLVASVADSVPSVRAQTHDSQAQSQPDPQSVFSLSAASFSPTNLAVADTVASNGLVLTAAIGSADWQTDLGRQMVDMVTRGEQQVDLRLHPAELGPLSISLNLNDGTTQAQFQAAHASVRAAVEQALPQLREALATQGIALGQASVSDQSSRQAAGGQTPRDPQAQPSSAAVSRDEALPAHVQQVVLRSSGVDLYV</sequence>
<keyword evidence="3" id="KW-0966">Cell projection</keyword>
<feature type="region of interest" description="Disordered" evidence="1">
    <location>
        <begin position="169"/>
        <end position="202"/>
    </location>
</feature>
<dbReference type="InterPro" id="IPR038610">
    <property type="entry name" value="FliK-like_C_sf"/>
</dbReference>
<evidence type="ECO:0000313" key="4">
    <source>
        <dbReference type="Proteomes" id="UP000537729"/>
    </source>
</evidence>
<reference evidence="3 4" key="1">
    <citation type="journal article" date="2020" name="Front. Microbiol.">
        <title>Genetic Organization of the aprX-lipA2 Operon Affects the Proteolytic Potential of Pseudomonas Species in Milk.</title>
        <authorList>
            <person name="Maier C."/>
            <person name="Huptas C."/>
            <person name="von Neubeck M."/>
            <person name="Scherer S."/>
            <person name="Wenning M."/>
            <person name="Lucking G."/>
        </authorList>
    </citation>
    <scope>NUCLEOTIDE SEQUENCE [LARGE SCALE GENOMIC DNA]</scope>
    <source>
        <strain evidence="3 4">DSM 16272</strain>
    </source>
</reference>
<organism evidence="3 4">
    <name type="scientific">Pseudomonas veronii</name>
    <dbReference type="NCBI Taxonomy" id="76761"/>
    <lineage>
        <taxon>Bacteria</taxon>
        <taxon>Pseudomonadati</taxon>
        <taxon>Pseudomonadota</taxon>
        <taxon>Gammaproteobacteria</taxon>
        <taxon>Pseudomonadales</taxon>
        <taxon>Pseudomonadaceae</taxon>
        <taxon>Pseudomonas</taxon>
    </lineage>
</organism>
<dbReference type="PANTHER" id="PTHR37533">
    <property type="entry name" value="FLAGELLAR HOOK-LENGTH CONTROL PROTEIN"/>
    <property type="match status" value="1"/>
</dbReference>
<dbReference type="Proteomes" id="UP000537729">
    <property type="component" value="Unassembled WGS sequence"/>
</dbReference>
<dbReference type="RefSeq" id="WP_169886115.1">
    <property type="nucleotide sequence ID" value="NZ_JAAQWG010000067.1"/>
</dbReference>
<accession>A0A7Y1ABV5</accession>
<evidence type="ECO:0000313" key="3">
    <source>
        <dbReference type="EMBL" id="NMY12747.1"/>
    </source>
</evidence>